<dbReference type="CDD" id="cd00082">
    <property type="entry name" value="HisKA"/>
    <property type="match status" value="1"/>
</dbReference>
<dbReference type="SMART" id="SM00388">
    <property type="entry name" value="HisKA"/>
    <property type="match status" value="1"/>
</dbReference>
<evidence type="ECO:0000256" key="1">
    <source>
        <dbReference type="ARBA" id="ARBA00000085"/>
    </source>
</evidence>
<evidence type="ECO:0000313" key="6">
    <source>
        <dbReference type="EMBL" id="PUB16205.1"/>
    </source>
</evidence>
<evidence type="ECO:0000256" key="2">
    <source>
        <dbReference type="ARBA" id="ARBA00012438"/>
    </source>
</evidence>
<evidence type="ECO:0000259" key="5">
    <source>
        <dbReference type="SMART" id="SM00388"/>
    </source>
</evidence>
<keyword evidence="4" id="KW-0902">Two-component regulatory system</keyword>
<comment type="caution">
    <text evidence="6">The sequence shown here is derived from an EMBL/GenBank/DDBJ whole genome shotgun (WGS) entry which is preliminary data.</text>
</comment>
<proteinExistence type="predicted"/>
<protein>
    <recommendedName>
        <fullName evidence="2">histidine kinase</fullName>
        <ecNumber evidence="2">2.7.13.3</ecNumber>
    </recommendedName>
</protein>
<keyword evidence="3" id="KW-0597">Phosphoprotein</keyword>
<dbReference type="EC" id="2.7.13.3" evidence="2"/>
<dbReference type="Proteomes" id="UP000244523">
    <property type="component" value="Unassembled WGS sequence"/>
</dbReference>
<keyword evidence="7" id="KW-1185">Reference proteome</keyword>
<sequence>MSHEIRTPLNGIIDAADLLIGTDLQPDQTRSALTIRRSGHILLDMISDILDYSNLATNGITCQNAPVSLVE</sequence>
<dbReference type="AlphaFoldDB" id="A0A2T6KJT0"/>
<dbReference type="SUPFAM" id="SSF47384">
    <property type="entry name" value="Homodimeric domain of signal transducing histidine kinase"/>
    <property type="match status" value="1"/>
</dbReference>
<dbReference type="PANTHER" id="PTHR45339">
    <property type="entry name" value="HYBRID SIGNAL TRANSDUCTION HISTIDINE KINASE J"/>
    <property type="match status" value="1"/>
</dbReference>
<organism evidence="6 7">
    <name type="scientific">Yoonia sediminilitoris</name>
    <dbReference type="NCBI Taxonomy" id="1286148"/>
    <lineage>
        <taxon>Bacteria</taxon>
        <taxon>Pseudomonadati</taxon>
        <taxon>Pseudomonadota</taxon>
        <taxon>Alphaproteobacteria</taxon>
        <taxon>Rhodobacterales</taxon>
        <taxon>Paracoccaceae</taxon>
        <taxon>Yoonia</taxon>
    </lineage>
</organism>
<feature type="domain" description="Signal transduction histidine kinase dimerisation/phosphoacceptor" evidence="5">
    <location>
        <begin position="1"/>
        <end position="58"/>
    </location>
</feature>
<gene>
    <name evidence="6" type="ORF">C8N45_10358</name>
</gene>
<evidence type="ECO:0000256" key="4">
    <source>
        <dbReference type="ARBA" id="ARBA00023012"/>
    </source>
</evidence>
<dbReference type="RefSeq" id="WP_108385826.1">
    <property type="nucleotide sequence ID" value="NZ_QBUD01000003.1"/>
</dbReference>
<comment type="catalytic activity">
    <reaction evidence="1">
        <text>ATP + protein L-histidine = ADP + protein N-phospho-L-histidine.</text>
        <dbReference type="EC" id="2.7.13.3"/>
    </reaction>
</comment>
<reference evidence="6 7" key="1">
    <citation type="submission" date="2018-04" db="EMBL/GenBank/DDBJ databases">
        <title>Genomic Encyclopedia of Archaeal and Bacterial Type Strains, Phase II (KMG-II): from individual species to whole genera.</title>
        <authorList>
            <person name="Goeker M."/>
        </authorList>
    </citation>
    <scope>NUCLEOTIDE SEQUENCE [LARGE SCALE GENOMIC DNA]</scope>
    <source>
        <strain evidence="6 7">DSM 29955</strain>
    </source>
</reference>
<dbReference type="PANTHER" id="PTHR45339:SF1">
    <property type="entry name" value="HYBRID SIGNAL TRANSDUCTION HISTIDINE KINASE J"/>
    <property type="match status" value="1"/>
</dbReference>
<accession>A0A2T6KJT0</accession>
<dbReference type="EMBL" id="QBUD01000003">
    <property type="protein sequence ID" value="PUB16205.1"/>
    <property type="molecule type" value="Genomic_DNA"/>
</dbReference>
<name>A0A2T6KJT0_9RHOB</name>
<evidence type="ECO:0000256" key="3">
    <source>
        <dbReference type="ARBA" id="ARBA00022553"/>
    </source>
</evidence>
<dbReference type="Pfam" id="PF00512">
    <property type="entry name" value="HisKA"/>
    <property type="match status" value="1"/>
</dbReference>
<evidence type="ECO:0000313" key="7">
    <source>
        <dbReference type="Proteomes" id="UP000244523"/>
    </source>
</evidence>
<dbReference type="Gene3D" id="1.10.287.130">
    <property type="match status" value="1"/>
</dbReference>
<dbReference type="InterPro" id="IPR003661">
    <property type="entry name" value="HisK_dim/P_dom"/>
</dbReference>
<dbReference type="InterPro" id="IPR036097">
    <property type="entry name" value="HisK_dim/P_sf"/>
</dbReference>
<dbReference type="OrthoDB" id="9801651at2"/>
<dbReference type="GO" id="GO:0000155">
    <property type="term" value="F:phosphorelay sensor kinase activity"/>
    <property type="evidence" value="ECO:0007669"/>
    <property type="project" value="InterPro"/>
</dbReference>